<comment type="caution">
    <text evidence="1">The sequence shown here is derived from an EMBL/GenBank/DDBJ whole genome shotgun (WGS) entry which is preliminary data.</text>
</comment>
<dbReference type="AlphaFoldDB" id="K6VS08"/>
<accession>K6VS08</accession>
<keyword evidence="2" id="KW-1185">Reference proteome</keyword>
<gene>
    <name evidence="1" type="ORF">GONAM_06_01180</name>
</gene>
<name>K6VS08_9ACTN</name>
<dbReference type="Pfam" id="PF13289">
    <property type="entry name" value="SIR2_2"/>
    <property type="match status" value="1"/>
</dbReference>
<dbReference type="InterPro" id="IPR029035">
    <property type="entry name" value="DHS-like_NAD/FAD-binding_dom"/>
</dbReference>
<evidence type="ECO:0000313" key="2">
    <source>
        <dbReference type="Proteomes" id="UP000035058"/>
    </source>
</evidence>
<dbReference type="EMBL" id="BAHE01000006">
    <property type="protein sequence ID" value="GAB99008.1"/>
    <property type="molecule type" value="Genomic_DNA"/>
</dbReference>
<dbReference type="Proteomes" id="UP000035058">
    <property type="component" value="Unassembled WGS sequence"/>
</dbReference>
<proteinExistence type="predicted"/>
<dbReference type="SUPFAM" id="SSF52467">
    <property type="entry name" value="DHS-like NAD/FAD-binding domain"/>
    <property type="match status" value="1"/>
</dbReference>
<dbReference type="RefSeq" id="WP_006865280.1">
    <property type="nucleotide sequence ID" value="NZ_BAHE01000006.1"/>
</dbReference>
<evidence type="ECO:0000313" key="1">
    <source>
        <dbReference type="EMBL" id="GAB99008.1"/>
    </source>
</evidence>
<organism evidence="1 2">
    <name type="scientific">Gordonia namibiensis NBRC 108229</name>
    <dbReference type="NCBI Taxonomy" id="1208314"/>
    <lineage>
        <taxon>Bacteria</taxon>
        <taxon>Bacillati</taxon>
        <taxon>Actinomycetota</taxon>
        <taxon>Actinomycetes</taxon>
        <taxon>Mycobacteriales</taxon>
        <taxon>Gordoniaceae</taxon>
        <taxon>Gordonia</taxon>
    </lineage>
</organism>
<protein>
    <submittedName>
        <fullName evidence="1">Uncharacterized protein</fullName>
    </submittedName>
</protein>
<reference evidence="1 2" key="1">
    <citation type="submission" date="2012-08" db="EMBL/GenBank/DDBJ databases">
        <title>Whole genome shotgun sequence of Gordonia namibiensis NBRC 108229.</title>
        <authorList>
            <person name="Isaki-Nakamura S."/>
            <person name="Hosoyama A."/>
            <person name="Tsuchikane K."/>
            <person name="Katsumata H."/>
            <person name="Baba S."/>
            <person name="Yamazaki S."/>
            <person name="Fujita N."/>
        </authorList>
    </citation>
    <scope>NUCLEOTIDE SEQUENCE [LARGE SCALE GENOMIC DNA]</scope>
    <source>
        <strain evidence="1 2">NBRC 108229</strain>
    </source>
</reference>
<sequence>MSENPSAPGHLFVLHGVIENFDFDVVIVPTDSAFVVESHWSSVAGDTVRARPADWPRPPFGRSATGEPVWFLSVADAQLLTDDELVRRLRETLRDIASSDVEKLAGRALRRVALPVLGIGRGGLGERRGAILGALLDTLRAEAQALGLDILLVTPDPAVFSAAQHVRRNLEAKGSKHWELDDAEMAEARRLGGLAANGHLALFLGAGVSMAAGLPSWDTLIAELGKRVGGELPKDFGELDALDQAEYLASALGGAEKLNDAVIEIIGRKQKVALAHALLAGMGCREAVTTNYDDLYEKAVEATRRRRPTILPWEAVDAERPWLLKLHGDIDRSPSIVLTRRDFVLFDAKSRPAGSLLQALLLTKHVLIIGASLSDGNVIRLAMEVDEYLQKSKVKSIRGTFVDTSGVEARQHLWKDQFRWFVCEGKEREDRVRRMEMFLDAVAAFAATDARWLLDERFDGLLDERDREVVASARRLTADTRGGSGLLAPLESALSNLRGH</sequence>